<feature type="compositionally biased region" description="Polar residues" evidence="8">
    <location>
        <begin position="75"/>
        <end position="86"/>
    </location>
</feature>
<feature type="region of interest" description="Disordered" evidence="8">
    <location>
        <begin position="522"/>
        <end position="548"/>
    </location>
</feature>
<dbReference type="InterPro" id="IPR019787">
    <property type="entry name" value="Znf_PHD-finger"/>
</dbReference>
<dbReference type="EMBL" id="KQ965735">
    <property type="protein sequence ID" value="KXS20612.1"/>
    <property type="molecule type" value="Genomic_DNA"/>
</dbReference>
<dbReference type="InterPro" id="IPR019786">
    <property type="entry name" value="Zinc_finger_PHD-type_CS"/>
</dbReference>
<dbReference type="Gene3D" id="3.30.40.10">
    <property type="entry name" value="Zinc/RING finger domain, C3HC4 (zinc finger)"/>
    <property type="match status" value="1"/>
</dbReference>
<evidence type="ECO:0000313" key="11">
    <source>
        <dbReference type="Proteomes" id="UP000070544"/>
    </source>
</evidence>
<feature type="region of interest" description="Disordered" evidence="8">
    <location>
        <begin position="769"/>
        <end position="789"/>
    </location>
</feature>
<evidence type="ECO:0000256" key="8">
    <source>
        <dbReference type="SAM" id="MobiDB-lite"/>
    </source>
</evidence>
<feature type="region of interest" description="Disordered" evidence="8">
    <location>
        <begin position="650"/>
        <end position="669"/>
    </location>
</feature>
<dbReference type="PANTHER" id="PTHR46174:SF1">
    <property type="entry name" value="CXXC-TYPE ZINC FINGER PROTEIN 1"/>
    <property type="match status" value="1"/>
</dbReference>
<feature type="compositionally biased region" description="Low complexity" evidence="8">
    <location>
        <begin position="7"/>
        <end position="17"/>
    </location>
</feature>
<dbReference type="PROSITE" id="PS50016">
    <property type="entry name" value="ZF_PHD_2"/>
    <property type="match status" value="1"/>
</dbReference>
<dbReference type="PROSITE" id="PS01359">
    <property type="entry name" value="ZF_PHD_1"/>
    <property type="match status" value="1"/>
</dbReference>
<dbReference type="PANTHER" id="PTHR46174">
    <property type="entry name" value="CXXC-TYPE ZINC FINGER PROTEIN 1"/>
    <property type="match status" value="1"/>
</dbReference>
<keyword evidence="4" id="KW-0862">Zinc</keyword>
<sequence length="789" mass="85312">MPPPIPSQQQQQYPHQQHYPHDPSPYQGQGHYQAPYYFPQSTSGGAPQESSHTRHASHPPPTQHYQTTQPFPPTSASEQWPNQTQHLRQRSQPTPPPKQPPTPPPAPRPTTPSTSTYAHHSVVYSPSRPGPSSGHAESGPAQGNHTGAGGVQATGGIGSMEALMNAVGMGGTGGPGANGNEPVQRPSDNPTPSAPSFAVLNKKPRRPNRDLLLLDDAHRMGLSAGPGSRRATTTVKGADLDDDDDDDPGTPGSGWSGGNSSSTRRSTGPKRRRTAGSVWGDSGTDDDYGGTGDDAAYVGPRRPSSHASKRGGTPVLPAHLTVPSTDVAWVYSPNQAGTSLPPASATLPAAVVGQPGGVGEGMVVVAVEGQAGCPVCGVVGVDEWVGCDGCERWFHFTCVGMTARLASAADKWYCPPCHTRLGVCTLWKEACANPHCPPNHPSLRSLIVEEGVTPFTSKYCSERCGVEVARVVVEEGKKRKIEEQVEKRVSEEKEAMERDWARKVEEAGLGRDKFRWVDRVPSGDDGGVEMADDQKDEEPFGDEEDGKWTSRFDDEDLAEVRMIRAKKDRCKRDGKEAMRRFELFADYVLKVHTHNENLIVDGLYPMCGFDQIVLAILDGAVSNADGSYEARFVDPSTAARAAAKVANGNVDEDHHDMGSGPDATPPPPPRPVLFPVPYTACRFPPTGCPRHVGWETLKREEIELEVTNLVDELEELRERESEVIAQIGRRALQAGEWSACLRQLDGLAEEEKEGKEVGAVVVTMVGVKEEKKKGSKKKSRTNNRRELVY</sequence>
<dbReference type="SUPFAM" id="SSF57903">
    <property type="entry name" value="FYVE/PHD zinc finger"/>
    <property type="match status" value="1"/>
</dbReference>
<comment type="subcellular location">
    <subcellularLocation>
        <location evidence="1">Nucleus</location>
    </subcellularLocation>
</comment>
<dbReference type="InterPro" id="IPR037869">
    <property type="entry name" value="Spp1/CFP1"/>
</dbReference>
<feature type="coiled-coil region" evidence="7">
    <location>
        <begin position="699"/>
        <end position="730"/>
    </location>
</feature>
<dbReference type="Pfam" id="PF00628">
    <property type="entry name" value="PHD"/>
    <property type="match status" value="1"/>
</dbReference>
<feature type="compositionally biased region" description="Gly residues" evidence="8">
    <location>
        <begin position="146"/>
        <end position="158"/>
    </location>
</feature>
<organism evidence="10 11">
    <name type="scientific">Gonapodya prolifera (strain JEL478)</name>
    <name type="common">Monoblepharis prolifera</name>
    <dbReference type="NCBI Taxonomy" id="1344416"/>
    <lineage>
        <taxon>Eukaryota</taxon>
        <taxon>Fungi</taxon>
        <taxon>Fungi incertae sedis</taxon>
        <taxon>Chytridiomycota</taxon>
        <taxon>Chytridiomycota incertae sedis</taxon>
        <taxon>Monoblepharidomycetes</taxon>
        <taxon>Monoblepharidales</taxon>
        <taxon>Gonapodyaceae</taxon>
        <taxon>Gonapodya</taxon>
    </lineage>
</organism>
<feature type="compositionally biased region" description="Basic residues" evidence="8">
    <location>
        <begin position="773"/>
        <end position="782"/>
    </location>
</feature>
<evidence type="ECO:0000256" key="1">
    <source>
        <dbReference type="ARBA" id="ARBA00004123"/>
    </source>
</evidence>
<keyword evidence="2" id="KW-0479">Metal-binding</keyword>
<evidence type="ECO:0000256" key="2">
    <source>
        <dbReference type="ARBA" id="ARBA00022723"/>
    </source>
</evidence>
<dbReference type="InterPro" id="IPR013083">
    <property type="entry name" value="Znf_RING/FYVE/PHD"/>
</dbReference>
<protein>
    <recommendedName>
        <fullName evidence="9">PHD-type domain-containing protein</fullName>
    </recommendedName>
</protein>
<dbReference type="GO" id="GO:0045893">
    <property type="term" value="P:positive regulation of DNA-templated transcription"/>
    <property type="evidence" value="ECO:0007669"/>
    <property type="project" value="TreeGrafter"/>
</dbReference>
<dbReference type="InterPro" id="IPR001965">
    <property type="entry name" value="Znf_PHD"/>
</dbReference>
<keyword evidence="3 6" id="KW-0863">Zinc-finger</keyword>
<evidence type="ECO:0000313" key="10">
    <source>
        <dbReference type="EMBL" id="KXS20612.1"/>
    </source>
</evidence>
<evidence type="ECO:0000256" key="3">
    <source>
        <dbReference type="ARBA" id="ARBA00022771"/>
    </source>
</evidence>
<evidence type="ECO:0000256" key="6">
    <source>
        <dbReference type="PROSITE-ProRule" id="PRU00146"/>
    </source>
</evidence>
<dbReference type="STRING" id="1344416.A0A139AV56"/>
<dbReference type="SMART" id="SM00249">
    <property type="entry name" value="PHD"/>
    <property type="match status" value="1"/>
</dbReference>
<evidence type="ECO:0000256" key="4">
    <source>
        <dbReference type="ARBA" id="ARBA00022833"/>
    </source>
</evidence>
<keyword evidence="7" id="KW-0175">Coiled coil</keyword>
<name>A0A139AV56_GONPJ</name>
<dbReference type="InterPro" id="IPR011011">
    <property type="entry name" value="Znf_FYVE_PHD"/>
</dbReference>
<dbReference type="OrthoDB" id="436852at2759"/>
<feature type="compositionally biased region" description="Pro residues" evidence="8">
    <location>
        <begin position="93"/>
        <end position="110"/>
    </location>
</feature>
<reference evidence="10 11" key="1">
    <citation type="journal article" date="2015" name="Genome Biol. Evol.">
        <title>Phylogenomic analyses indicate that early fungi evolved digesting cell walls of algal ancestors of land plants.</title>
        <authorList>
            <person name="Chang Y."/>
            <person name="Wang S."/>
            <person name="Sekimoto S."/>
            <person name="Aerts A.L."/>
            <person name="Choi C."/>
            <person name="Clum A."/>
            <person name="LaButti K.M."/>
            <person name="Lindquist E.A."/>
            <person name="Yee Ngan C."/>
            <person name="Ohm R.A."/>
            <person name="Salamov A.A."/>
            <person name="Grigoriev I.V."/>
            <person name="Spatafora J.W."/>
            <person name="Berbee M.L."/>
        </authorList>
    </citation>
    <scope>NUCLEOTIDE SEQUENCE [LARGE SCALE GENOMIC DNA]</scope>
    <source>
        <strain evidence="10 11">JEL478</strain>
    </source>
</reference>
<feature type="domain" description="PHD-type" evidence="9">
    <location>
        <begin position="370"/>
        <end position="420"/>
    </location>
</feature>
<keyword evidence="5" id="KW-0539">Nucleus</keyword>
<dbReference type="GO" id="GO:0008270">
    <property type="term" value="F:zinc ion binding"/>
    <property type="evidence" value="ECO:0007669"/>
    <property type="project" value="UniProtKB-KW"/>
</dbReference>
<evidence type="ECO:0000256" key="5">
    <source>
        <dbReference type="ARBA" id="ARBA00023242"/>
    </source>
</evidence>
<dbReference type="CDD" id="cd15522">
    <property type="entry name" value="PHD_TAF3"/>
    <property type="match status" value="1"/>
</dbReference>
<evidence type="ECO:0000256" key="7">
    <source>
        <dbReference type="SAM" id="Coils"/>
    </source>
</evidence>
<feature type="compositionally biased region" description="Acidic residues" evidence="8">
    <location>
        <begin position="526"/>
        <end position="545"/>
    </location>
</feature>
<feature type="compositionally biased region" description="Gly residues" evidence="8">
    <location>
        <begin position="168"/>
        <end position="177"/>
    </location>
</feature>
<dbReference type="Proteomes" id="UP000070544">
    <property type="component" value="Unassembled WGS sequence"/>
</dbReference>
<dbReference type="AlphaFoldDB" id="A0A139AV56"/>
<feature type="compositionally biased region" description="Polar residues" evidence="8">
    <location>
        <begin position="39"/>
        <end position="50"/>
    </location>
</feature>
<accession>A0A139AV56</accession>
<proteinExistence type="predicted"/>
<evidence type="ECO:0000259" key="9">
    <source>
        <dbReference type="PROSITE" id="PS50016"/>
    </source>
</evidence>
<dbReference type="GO" id="GO:0048188">
    <property type="term" value="C:Set1C/COMPASS complex"/>
    <property type="evidence" value="ECO:0007669"/>
    <property type="project" value="InterPro"/>
</dbReference>
<feature type="region of interest" description="Disordered" evidence="8">
    <location>
        <begin position="1"/>
        <end position="316"/>
    </location>
</feature>
<keyword evidence="11" id="KW-1185">Reference proteome</keyword>
<gene>
    <name evidence="10" type="ORF">M427DRAFT_151904</name>
</gene>